<evidence type="ECO:0000313" key="3">
    <source>
        <dbReference type="Proteomes" id="UP000516305"/>
    </source>
</evidence>
<dbReference type="KEGG" id="chyd:H4K34_01655"/>
<reference evidence="2 3" key="1">
    <citation type="submission" date="2020-08" db="EMBL/GenBank/DDBJ databases">
        <title>Croceimicrobium hydrocarbonivorans gen. nov., sp. nov., a novel marine bacterium isolated from a bacterial consortium that degrades polyethylene terephthalate.</title>
        <authorList>
            <person name="Liu R."/>
        </authorList>
    </citation>
    <scope>NUCLEOTIDE SEQUENCE [LARGE SCALE GENOMIC DNA]</scope>
    <source>
        <strain evidence="2 3">A20-9</strain>
    </source>
</reference>
<dbReference type="AlphaFoldDB" id="A0A7H0VFS5"/>
<feature type="transmembrane region" description="Helical" evidence="1">
    <location>
        <begin position="12"/>
        <end position="33"/>
    </location>
</feature>
<protein>
    <submittedName>
        <fullName evidence="2">Uncharacterized protein</fullName>
    </submittedName>
</protein>
<dbReference type="Proteomes" id="UP000516305">
    <property type="component" value="Chromosome"/>
</dbReference>
<organism evidence="2 3">
    <name type="scientific">Croceimicrobium hydrocarbonivorans</name>
    <dbReference type="NCBI Taxonomy" id="2761580"/>
    <lineage>
        <taxon>Bacteria</taxon>
        <taxon>Pseudomonadati</taxon>
        <taxon>Bacteroidota</taxon>
        <taxon>Flavobacteriia</taxon>
        <taxon>Flavobacteriales</taxon>
        <taxon>Owenweeksiaceae</taxon>
        <taxon>Croceimicrobium</taxon>
    </lineage>
</organism>
<feature type="transmembrane region" description="Helical" evidence="1">
    <location>
        <begin position="39"/>
        <end position="56"/>
    </location>
</feature>
<keyword evidence="3" id="KW-1185">Reference proteome</keyword>
<keyword evidence="1" id="KW-0812">Transmembrane</keyword>
<sequence>MEIFTRKSRIYRHLVLAGLWYAIVIYKVTSGIPLGPPDALFLLAGMSFSFLFYVEWKRPYVVIKDGVFSQGLFVKSSIKLDEIHEWQNRSGVLYLAGAKHKVKVLPSRISQSDMEQIYEVLKGDKSEEETEFRKDHDL</sequence>
<dbReference type="RefSeq" id="WP_210759100.1">
    <property type="nucleotide sequence ID" value="NZ_CP060139.1"/>
</dbReference>
<gene>
    <name evidence="2" type="ORF">H4K34_01655</name>
</gene>
<proteinExistence type="predicted"/>
<name>A0A7H0VFS5_9FLAO</name>
<dbReference type="EMBL" id="CP060139">
    <property type="protein sequence ID" value="QNR24573.1"/>
    <property type="molecule type" value="Genomic_DNA"/>
</dbReference>
<evidence type="ECO:0000256" key="1">
    <source>
        <dbReference type="SAM" id="Phobius"/>
    </source>
</evidence>
<accession>A0A7H0VFS5</accession>
<keyword evidence="1" id="KW-0472">Membrane</keyword>
<evidence type="ECO:0000313" key="2">
    <source>
        <dbReference type="EMBL" id="QNR24573.1"/>
    </source>
</evidence>
<keyword evidence="1" id="KW-1133">Transmembrane helix</keyword>